<dbReference type="RefSeq" id="WP_013265956.1">
    <property type="nucleotide sequence ID" value="NC_014374.1"/>
</dbReference>
<keyword evidence="5 6" id="KW-0472">Membrane</keyword>
<dbReference type="Pfam" id="PF01545">
    <property type="entry name" value="Cation_efflux"/>
    <property type="match status" value="1"/>
</dbReference>
<evidence type="ECO:0000256" key="2">
    <source>
        <dbReference type="ARBA" id="ARBA00022448"/>
    </source>
</evidence>
<dbReference type="SUPFAM" id="SSF161111">
    <property type="entry name" value="Cation efflux protein transmembrane domain-like"/>
    <property type="match status" value="1"/>
</dbReference>
<dbReference type="HOGENOM" id="CLU_076277_0_0_2"/>
<dbReference type="Proteomes" id="UP000000346">
    <property type="component" value="Chromosome"/>
</dbReference>
<dbReference type="GO" id="GO:0016020">
    <property type="term" value="C:membrane"/>
    <property type="evidence" value="ECO:0007669"/>
    <property type="project" value="UniProtKB-SubCell"/>
</dbReference>
<evidence type="ECO:0000313" key="9">
    <source>
        <dbReference type="Proteomes" id="UP000000346"/>
    </source>
</evidence>
<dbReference type="Gene3D" id="3.30.70.1350">
    <property type="entry name" value="Cation efflux protein, cytoplasmic domain"/>
    <property type="match status" value="1"/>
</dbReference>
<dbReference type="Gene3D" id="1.20.1510.10">
    <property type="entry name" value="Cation efflux protein transmembrane domain"/>
    <property type="match status" value="1"/>
</dbReference>
<dbReference type="InterPro" id="IPR050291">
    <property type="entry name" value="CDF_Transporter"/>
</dbReference>
<evidence type="ECO:0000256" key="6">
    <source>
        <dbReference type="SAM" id="Phobius"/>
    </source>
</evidence>
<proteinExistence type="predicted"/>
<feature type="transmembrane region" description="Helical" evidence="6">
    <location>
        <begin position="12"/>
        <end position="33"/>
    </location>
</feature>
<gene>
    <name evidence="8" type="ordered locus">ASAC_0036</name>
</gene>
<feature type="transmembrane region" description="Helical" evidence="6">
    <location>
        <begin position="45"/>
        <end position="65"/>
    </location>
</feature>
<evidence type="ECO:0000256" key="1">
    <source>
        <dbReference type="ARBA" id="ARBA00004141"/>
    </source>
</evidence>
<feature type="domain" description="Cation efflux protein transmembrane" evidence="7">
    <location>
        <begin position="21"/>
        <end position="195"/>
    </location>
</feature>
<keyword evidence="4 6" id="KW-1133">Transmembrane helix</keyword>
<dbReference type="InterPro" id="IPR036837">
    <property type="entry name" value="Cation_efflux_CTD_sf"/>
</dbReference>
<dbReference type="EMBL" id="CP001742">
    <property type="protein sequence ID" value="ADL18444.1"/>
    <property type="molecule type" value="Genomic_DNA"/>
</dbReference>
<feature type="transmembrane region" description="Helical" evidence="6">
    <location>
        <begin position="111"/>
        <end position="133"/>
    </location>
</feature>
<keyword evidence="9" id="KW-1185">Reference proteome</keyword>
<dbReference type="GO" id="GO:0008324">
    <property type="term" value="F:monoatomic cation transmembrane transporter activity"/>
    <property type="evidence" value="ECO:0007669"/>
    <property type="project" value="InterPro"/>
</dbReference>
<organism evidence="8 9">
    <name type="scientific">Acidilobus saccharovorans (strain DSM 16705 / JCM 18335 / VKM B-2471 / 345-15)</name>
    <dbReference type="NCBI Taxonomy" id="666510"/>
    <lineage>
        <taxon>Archaea</taxon>
        <taxon>Thermoproteota</taxon>
        <taxon>Thermoprotei</taxon>
        <taxon>Acidilobales</taxon>
        <taxon>Acidilobaceae</taxon>
        <taxon>Acidilobus</taxon>
    </lineage>
</organism>
<dbReference type="KEGG" id="asc:ASAC_0036"/>
<dbReference type="OrthoDB" id="8907at2157"/>
<accession>D9PZF6</accession>
<sequence length="292" mass="31655">MISRSLLRHASRLFLVTGLAGLPLAVYELYLGLGRGYYLLQADGYHALFDSLLAVLYAVLLKVAYRRSRSFPWGLYNAEGIVTILVSIFVVYLVASAFADSLAGPQVMPSWTSWILWASAALSASVAIAEVRYMRLLIVKSDLMHASVDTALDLVAGGVISTAYFSLTPVVLGAMMLVVLYNAAESSWTSLQSLLGAEVFGTGLREAIGRGIAAMGLRPLRIYVARAGSFYLVQAIIALPPETTLARAYRIKKRVSRLIASFDGVAIADVRVVPSSELRQQGARARRTASYL</sequence>
<keyword evidence="2" id="KW-0813">Transport</keyword>
<evidence type="ECO:0000259" key="7">
    <source>
        <dbReference type="Pfam" id="PF01545"/>
    </source>
</evidence>
<dbReference type="InterPro" id="IPR027469">
    <property type="entry name" value="Cation_efflux_TMD_sf"/>
</dbReference>
<reference evidence="8 9" key="1">
    <citation type="journal article" date="2010" name="Appl. Environ. Microbiol.">
        <title>The genome sequence of the crenarchaeon Acidilobus saccharovorans supports a new order, Acidilobales, and suggests an important ecological role in terrestrial acidic hot springs.</title>
        <authorList>
            <person name="Mardanov A.V."/>
            <person name="Svetlitchnyi V.A."/>
            <person name="Beletsky A.V."/>
            <person name="Prokofeva M.I."/>
            <person name="Bonch-Osmolovskaya E.A."/>
            <person name="Ravin N.V."/>
            <person name="Skryabin K.G."/>
        </authorList>
    </citation>
    <scope>NUCLEOTIDE SEQUENCE [LARGE SCALE GENOMIC DNA]</scope>
    <source>
        <strain evidence="9">DSM 16705 / JCM 18335 / VKM B-2471 / 345-15</strain>
    </source>
</reference>
<keyword evidence="3 6" id="KW-0812">Transmembrane</keyword>
<dbReference type="STRING" id="666510.ASAC_0036"/>
<dbReference type="InParanoid" id="D9PZF6"/>
<feature type="transmembrane region" description="Helical" evidence="6">
    <location>
        <begin position="154"/>
        <end position="181"/>
    </location>
</feature>
<evidence type="ECO:0000256" key="5">
    <source>
        <dbReference type="ARBA" id="ARBA00023136"/>
    </source>
</evidence>
<dbReference type="PANTHER" id="PTHR43840:SF30">
    <property type="entry name" value="TRANSPORT PROTEIN, HYPOTHETICAL"/>
    <property type="match status" value="1"/>
</dbReference>
<dbReference type="GeneID" id="9498247"/>
<dbReference type="PANTHER" id="PTHR43840">
    <property type="entry name" value="MITOCHONDRIAL METAL TRANSPORTER 1-RELATED"/>
    <property type="match status" value="1"/>
</dbReference>
<protein>
    <submittedName>
        <fullName evidence="8">Cation diffusion facilitator family transporter</fullName>
    </submittedName>
</protein>
<feature type="transmembrane region" description="Helical" evidence="6">
    <location>
        <begin position="77"/>
        <end position="99"/>
    </location>
</feature>
<comment type="subcellular location">
    <subcellularLocation>
        <location evidence="1">Membrane</location>
        <topology evidence="1">Multi-pass membrane protein</topology>
    </subcellularLocation>
</comment>
<name>D9PZF6_ACIS3</name>
<dbReference type="InterPro" id="IPR058533">
    <property type="entry name" value="Cation_efflux_TM"/>
</dbReference>
<evidence type="ECO:0000256" key="4">
    <source>
        <dbReference type="ARBA" id="ARBA00022989"/>
    </source>
</evidence>
<dbReference type="eggNOG" id="arCOG01478">
    <property type="taxonomic scope" value="Archaea"/>
</dbReference>
<dbReference type="AlphaFoldDB" id="D9PZF6"/>
<evidence type="ECO:0000313" key="8">
    <source>
        <dbReference type="EMBL" id="ADL18444.1"/>
    </source>
</evidence>
<evidence type="ECO:0000256" key="3">
    <source>
        <dbReference type="ARBA" id="ARBA00022692"/>
    </source>
</evidence>